<evidence type="ECO:0000313" key="3">
    <source>
        <dbReference type="Proteomes" id="UP001501588"/>
    </source>
</evidence>
<evidence type="ECO:0000313" key="2">
    <source>
        <dbReference type="EMBL" id="GAA0592919.1"/>
    </source>
</evidence>
<reference evidence="2 3" key="1">
    <citation type="journal article" date="2019" name="Int. J. Syst. Evol. Microbiol.">
        <title>The Global Catalogue of Microorganisms (GCM) 10K type strain sequencing project: providing services to taxonomists for standard genome sequencing and annotation.</title>
        <authorList>
            <consortium name="The Broad Institute Genomics Platform"/>
            <consortium name="The Broad Institute Genome Sequencing Center for Infectious Disease"/>
            <person name="Wu L."/>
            <person name="Ma J."/>
        </authorList>
    </citation>
    <scope>NUCLEOTIDE SEQUENCE [LARGE SCALE GENOMIC DNA]</scope>
    <source>
        <strain evidence="2 3">JCM 9933</strain>
    </source>
</reference>
<dbReference type="RefSeq" id="WP_343896584.1">
    <property type="nucleotide sequence ID" value="NZ_BAAAFZ010000053.1"/>
</dbReference>
<dbReference type="EMBL" id="BAAAFZ010000053">
    <property type="protein sequence ID" value="GAA0592919.1"/>
    <property type="molecule type" value="Genomic_DNA"/>
</dbReference>
<comment type="caution">
    <text evidence="2">The sequence shown here is derived from an EMBL/GenBank/DDBJ whole genome shotgun (WGS) entry which is preliminary data.</text>
</comment>
<accession>A0ABN1FKU3</accession>
<evidence type="ECO:0000256" key="1">
    <source>
        <dbReference type="SAM" id="MobiDB-lite"/>
    </source>
</evidence>
<proteinExistence type="predicted"/>
<organism evidence="2 3">
    <name type="scientific">Craurococcus roseus</name>
    <dbReference type="NCBI Taxonomy" id="77585"/>
    <lineage>
        <taxon>Bacteria</taxon>
        <taxon>Pseudomonadati</taxon>
        <taxon>Pseudomonadota</taxon>
        <taxon>Alphaproteobacteria</taxon>
        <taxon>Acetobacterales</taxon>
        <taxon>Acetobacteraceae</taxon>
        <taxon>Craurococcus</taxon>
    </lineage>
</organism>
<dbReference type="Proteomes" id="UP001501588">
    <property type="component" value="Unassembled WGS sequence"/>
</dbReference>
<protein>
    <submittedName>
        <fullName evidence="2">Uncharacterized protein</fullName>
    </submittedName>
</protein>
<feature type="compositionally biased region" description="Basic and acidic residues" evidence="1">
    <location>
        <begin position="111"/>
        <end position="131"/>
    </location>
</feature>
<sequence length="153" mass="16894">MDLEPAQVADAEACGVSFRTATPAQVQRFSMQRKVFRVCGEAVLATRDGALFETAGTLERLIAEGGRQRRDLEAWRATRPALRVEAPAPPPPPPITVQRPARASAVVPEPRVARTAEPRRAPSRDVPRGERWQTAGAVRRGRLAQHWTSRRSD</sequence>
<gene>
    <name evidence="2" type="ORF">GCM10009416_34160</name>
</gene>
<name>A0ABN1FKU3_9PROT</name>
<feature type="region of interest" description="Disordered" evidence="1">
    <location>
        <begin position="81"/>
        <end position="153"/>
    </location>
</feature>
<keyword evidence="3" id="KW-1185">Reference proteome</keyword>